<dbReference type="PANTHER" id="PTHR43303:SF4">
    <property type="entry name" value="NADPH DEHYDROGENASE C23G7.10C-RELATED"/>
    <property type="match status" value="1"/>
</dbReference>
<dbReference type="RefSeq" id="WP_022789538.1">
    <property type="nucleotide sequence ID" value="NZ_UHFX01000003.1"/>
</dbReference>
<dbReference type="PANTHER" id="PTHR43303">
    <property type="entry name" value="NADPH DEHYDROGENASE C23G7.10C-RELATED"/>
    <property type="match status" value="1"/>
</dbReference>
<evidence type="ECO:0000256" key="3">
    <source>
        <dbReference type="ARBA" id="ARBA00022643"/>
    </source>
</evidence>
<dbReference type="InterPro" id="IPR001155">
    <property type="entry name" value="OxRdtase_FMN_N"/>
</dbReference>
<dbReference type="GO" id="GO:0003959">
    <property type="term" value="F:NADPH dehydrogenase activity"/>
    <property type="evidence" value="ECO:0007669"/>
    <property type="project" value="UniProtKB-EC"/>
</dbReference>
<dbReference type="SUPFAM" id="SSF51395">
    <property type="entry name" value="FMN-linked oxidoreductases"/>
    <property type="match status" value="1"/>
</dbReference>
<dbReference type="NCBIfam" id="NF010047">
    <property type="entry name" value="PRK13523.1"/>
    <property type="match status" value="1"/>
</dbReference>
<organism evidence="7 8">
    <name type="scientific">Faecalicoccus pleomorphus</name>
    <dbReference type="NCBI Taxonomy" id="1323"/>
    <lineage>
        <taxon>Bacteria</taxon>
        <taxon>Bacillati</taxon>
        <taxon>Bacillota</taxon>
        <taxon>Erysipelotrichia</taxon>
        <taxon>Erysipelotrichales</taxon>
        <taxon>Erysipelotrichaceae</taxon>
        <taxon>Faecalicoccus</taxon>
    </lineage>
</organism>
<evidence type="ECO:0000256" key="2">
    <source>
        <dbReference type="ARBA" id="ARBA00022630"/>
    </source>
</evidence>
<proteinExistence type="predicted"/>
<dbReference type="CDD" id="cd02932">
    <property type="entry name" value="OYE_YqiM_FMN"/>
    <property type="match status" value="1"/>
</dbReference>
<dbReference type="GeneID" id="77462361"/>
<accession>A0A380LMK8</accession>
<dbReference type="InterPro" id="IPR044152">
    <property type="entry name" value="YqjM-like"/>
</dbReference>
<protein>
    <submittedName>
        <fullName evidence="7">NADH:flavin oxidoreductase / NADH oxidase family protein</fullName>
        <ecNumber evidence="7">1.6.99.1</ecNumber>
    </submittedName>
</protein>
<dbReference type="GO" id="GO:0010181">
    <property type="term" value="F:FMN binding"/>
    <property type="evidence" value="ECO:0007669"/>
    <property type="project" value="InterPro"/>
</dbReference>
<keyword evidence="2" id="KW-0285">Flavoprotein</keyword>
<dbReference type="AlphaFoldDB" id="A0A380LMK8"/>
<evidence type="ECO:0000256" key="5">
    <source>
        <dbReference type="ARBA" id="ARBA00023002"/>
    </source>
</evidence>
<dbReference type="Gene3D" id="3.20.20.70">
    <property type="entry name" value="Aldolase class I"/>
    <property type="match status" value="1"/>
</dbReference>
<dbReference type="EC" id="1.6.99.1" evidence="7"/>
<keyword evidence="4" id="KW-0521">NADP</keyword>
<evidence type="ECO:0000256" key="4">
    <source>
        <dbReference type="ARBA" id="ARBA00022857"/>
    </source>
</evidence>
<dbReference type="Proteomes" id="UP000255523">
    <property type="component" value="Unassembled WGS sequence"/>
</dbReference>
<evidence type="ECO:0000259" key="6">
    <source>
        <dbReference type="Pfam" id="PF00724"/>
    </source>
</evidence>
<keyword evidence="8" id="KW-1185">Reference proteome</keyword>
<comment type="cofactor">
    <cofactor evidence="1">
        <name>FMN</name>
        <dbReference type="ChEBI" id="CHEBI:58210"/>
    </cofactor>
</comment>
<gene>
    <name evidence="7" type="primary">namA</name>
    <name evidence="7" type="ORF">NCTC11087_01408</name>
</gene>
<dbReference type="InterPro" id="IPR013785">
    <property type="entry name" value="Aldolase_TIM"/>
</dbReference>
<evidence type="ECO:0000313" key="7">
    <source>
        <dbReference type="EMBL" id="SUO04487.1"/>
    </source>
</evidence>
<dbReference type="EMBL" id="UHFX01000003">
    <property type="protein sequence ID" value="SUO04487.1"/>
    <property type="molecule type" value="Genomic_DNA"/>
</dbReference>
<name>A0A380LMK8_9FIRM</name>
<dbReference type="OrthoDB" id="9772736at2"/>
<keyword evidence="3" id="KW-0288">FMN</keyword>
<reference evidence="7 8" key="1">
    <citation type="submission" date="2018-06" db="EMBL/GenBank/DDBJ databases">
        <authorList>
            <consortium name="Pathogen Informatics"/>
            <person name="Doyle S."/>
        </authorList>
    </citation>
    <scope>NUCLEOTIDE SEQUENCE [LARGE SCALE GENOMIC DNA]</scope>
    <source>
        <strain evidence="7 8">NCTC11087</strain>
    </source>
</reference>
<sequence length="345" mass="38133">MSKLLTPVQIAGLSLKNRVVMPPMCMYEVKNKDGKVTDFHLAHYGARAIGQVGLIIVEATAVQPDGRLTDQDLGIWSDDHIPGLKRLVDAVHALGSQIGIQLGHGGRKAQDAKVKLAPSAIAYNEEYGMPEAMMLTDIKTTQQAFVQAAARAKQAGFDMIELHGAHGYLINEFLEPLTNQREDEYGGSLENRYRFVKEMLPDVKEAFGGPVWMRLSLTAYDQTGQQNTIEEYQQIGKWLEEDGIDCIDVSTGGLLDTTPNIPIFAGYQVAYTQKMKEAVSIPVTAVGLIHEPALAEYILQSDQADLIEVGRALIRNSNWVVDAAKMLHDKNFAIYNNSYQRGQLD</sequence>
<feature type="domain" description="NADH:flavin oxidoreductase/NADH oxidase N-terminal" evidence="6">
    <location>
        <begin position="3"/>
        <end position="329"/>
    </location>
</feature>
<dbReference type="Pfam" id="PF00724">
    <property type="entry name" value="Oxidored_FMN"/>
    <property type="match status" value="1"/>
</dbReference>
<dbReference type="GO" id="GO:0050661">
    <property type="term" value="F:NADP binding"/>
    <property type="evidence" value="ECO:0007669"/>
    <property type="project" value="InterPro"/>
</dbReference>
<keyword evidence="5 7" id="KW-0560">Oxidoreductase</keyword>
<evidence type="ECO:0000256" key="1">
    <source>
        <dbReference type="ARBA" id="ARBA00001917"/>
    </source>
</evidence>
<evidence type="ECO:0000313" key="8">
    <source>
        <dbReference type="Proteomes" id="UP000255523"/>
    </source>
</evidence>